<comment type="caution">
    <text evidence="1">The sequence shown here is derived from an EMBL/GenBank/DDBJ whole genome shotgun (WGS) entry which is preliminary data.</text>
</comment>
<keyword evidence="2" id="KW-1185">Reference proteome</keyword>
<evidence type="ECO:0000313" key="2">
    <source>
        <dbReference type="Proteomes" id="UP001549691"/>
    </source>
</evidence>
<sequence length="153" mass="17324">MDFQQLVTSAFEAFSGYEKPAHSTNHQHCGECAEYDELLSEILRQDLSIEQIGTDCWGPISFLTPEAMAYYMPRLIELAASGVDGKDRDPYYIQFINSVSAGPSDRQYGLFGLAQNKAVACGLSFIKENYYEGICAHCWEDELEKSLIDWSRR</sequence>
<dbReference type="Proteomes" id="UP001549691">
    <property type="component" value="Unassembled WGS sequence"/>
</dbReference>
<dbReference type="RefSeq" id="WP_354599562.1">
    <property type="nucleotide sequence ID" value="NZ_JBEWZI010000002.1"/>
</dbReference>
<dbReference type="EMBL" id="JBEWZI010000002">
    <property type="protein sequence ID" value="MET7013105.1"/>
    <property type="molecule type" value="Genomic_DNA"/>
</dbReference>
<accession>A0ABV2TGQ7</accession>
<proteinExistence type="predicted"/>
<organism evidence="1 2">
    <name type="scientific">Uliginosibacterium flavum</name>
    <dbReference type="NCBI Taxonomy" id="1396831"/>
    <lineage>
        <taxon>Bacteria</taxon>
        <taxon>Pseudomonadati</taxon>
        <taxon>Pseudomonadota</taxon>
        <taxon>Betaproteobacteria</taxon>
        <taxon>Rhodocyclales</taxon>
        <taxon>Zoogloeaceae</taxon>
        <taxon>Uliginosibacterium</taxon>
    </lineage>
</organism>
<reference evidence="1 2" key="1">
    <citation type="submission" date="2024-07" db="EMBL/GenBank/DDBJ databases">
        <title>Uliginosibacterium flavum JJ3220;KACC:17644.</title>
        <authorList>
            <person name="Kim M.K."/>
        </authorList>
    </citation>
    <scope>NUCLEOTIDE SEQUENCE [LARGE SCALE GENOMIC DNA]</scope>
    <source>
        <strain evidence="1 2">KACC:17644</strain>
    </source>
</reference>
<evidence type="ECO:0000313" key="1">
    <source>
        <dbReference type="EMBL" id="MET7013105.1"/>
    </source>
</evidence>
<gene>
    <name evidence="1" type="ORF">ABXR19_02810</name>
</gene>
<name>A0ABV2TGQ7_9RHOO</name>
<protein>
    <submittedName>
        <fullName evidence="1">Uncharacterized protein</fullName>
    </submittedName>
</protein>